<evidence type="ECO:0000313" key="1">
    <source>
        <dbReference type="EMBL" id="CAP02951.1"/>
    </source>
</evidence>
<evidence type="ECO:0000313" key="2">
    <source>
        <dbReference type="Proteomes" id="UP000001741"/>
    </source>
</evidence>
<accession>B0VVC1</accession>
<protein>
    <submittedName>
        <fullName evidence="1">Uncharacterized protein</fullName>
    </submittedName>
</protein>
<reference evidence="1 2" key="1">
    <citation type="journal article" date="2008" name="PLoS ONE">
        <title>Comparative analysis of Acinetobacters: three genomes for three lifestyles.</title>
        <authorList>
            <person name="Vallenet D."/>
            <person name="Nordmann P."/>
            <person name="Barbe V."/>
            <person name="Poirel L."/>
            <person name="Mangenot S."/>
            <person name="Bataille E."/>
            <person name="Dossat C."/>
            <person name="Gas S."/>
            <person name="Kreimeyer A."/>
            <person name="Lenoble P."/>
            <person name="Oztas S."/>
            <person name="Poulain J."/>
            <person name="Segurens B."/>
            <person name="Robert C."/>
            <person name="Abergel C."/>
            <person name="Claverie J.M."/>
            <person name="Raoult D."/>
            <person name="Medigue C."/>
            <person name="Weissenbach J."/>
            <person name="Cruveiller S."/>
        </authorList>
    </citation>
    <scope>NUCLEOTIDE SEQUENCE [LARGE SCALE GENOMIC DNA]</scope>
    <source>
        <strain evidence="1 2">SDF</strain>
        <plasmid evidence="2">p2ABSDF</plasmid>
    </source>
</reference>
<geneLocation type="plasmid" evidence="1 2">
    <name>p2ABSDF</name>
</geneLocation>
<organism evidence="1 2">
    <name type="scientific">Acinetobacter baumannii (strain SDF)</name>
    <dbReference type="NCBI Taxonomy" id="509170"/>
    <lineage>
        <taxon>Bacteria</taxon>
        <taxon>Pseudomonadati</taxon>
        <taxon>Pseudomonadota</taxon>
        <taxon>Gammaproteobacteria</taxon>
        <taxon>Moraxellales</taxon>
        <taxon>Moraxellaceae</taxon>
        <taxon>Acinetobacter</taxon>
        <taxon>Acinetobacter calcoaceticus/baumannii complex</taxon>
    </lineage>
</organism>
<dbReference type="KEGG" id="abm:ABSDF_p20008"/>
<keyword evidence="1" id="KW-0614">Plasmid</keyword>
<name>B0VVC1_ACIBS</name>
<dbReference type="HOGENOM" id="CLU_1168680_0_0_6"/>
<sequence>MLDKKSVHRKTFKQEELILIKKLDLNETTVAMPENLFQLLIWTSDLAQHNHALFIQNKNELELVGENDQNKKQELTDKINFYKKNALIENQTKDFYLNKLLNQGDLAVKGYIQHPTRTQTKYAIIPYQGYDFITFATREIIEKFPIHFIDFKNEGAPQTLEDIHADTEELLSKVKDFVKSFREKYKEAVKKNKLIKEHNAAVHEIYIKIKNGEAKLIKDVAEEVPRVEETAPIQTVNSNEKPIKVIKKRKFALVKNE</sequence>
<dbReference type="AlphaFoldDB" id="B0VVC1"/>
<proteinExistence type="predicted"/>
<dbReference type="EMBL" id="CU468232">
    <property type="protein sequence ID" value="CAP02951.1"/>
    <property type="molecule type" value="Genomic_DNA"/>
</dbReference>
<dbReference type="Proteomes" id="UP000001741">
    <property type="component" value="Plasmid p2ABSDF"/>
</dbReference>
<gene>
    <name evidence="1" type="ORF">ABSDF_p20008</name>
</gene>